<dbReference type="Proteomes" id="UP001234178">
    <property type="component" value="Unassembled WGS sequence"/>
</dbReference>
<sequence length="68" mass="7959">MCQISHDSNFIAEYKAIFKINEINRRIIKPILVEPNHGFYPRSSRSVNADTEQRLTFRIPMLQKLLGV</sequence>
<evidence type="ECO:0000313" key="2">
    <source>
        <dbReference type="Proteomes" id="UP001234178"/>
    </source>
</evidence>
<evidence type="ECO:0000313" key="1">
    <source>
        <dbReference type="EMBL" id="KAK4028123.1"/>
    </source>
</evidence>
<protein>
    <submittedName>
        <fullName evidence="1">Uncharacterized protein</fullName>
    </submittedName>
</protein>
<organism evidence="1 2">
    <name type="scientific">Daphnia magna</name>
    <dbReference type="NCBI Taxonomy" id="35525"/>
    <lineage>
        <taxon>Eukaryota</taxon>
        <taxon>Metazoa</taxon>
        <taxon>Ecdysozoa</taxon>
        <taxon>Arthropoda</taxon>
        <taxon>Crustacea</taxon>
        <taxon>Branchiopoda</taxon>
        <taxon>Diplostraca</taxon>
        <taxon>Cladocera</taxon>
        <taxon>Anomopoda</taxon>
        <taxon>Daphniidae</taxon>
        <taxon>Daphnia</taxon>
    </lineage>
</organism>
<accession>A0ABR0AT34</accession>
<keyword evidence="2" id="KW-1185">Reference proteome</keyword>
<comment type="caution">
    <text evidence="1">The sequence shown here is derived from an EMBL/GenBank/DDBJ whole genome shotgun (WGS) entry which is preliminary data.</text>
</comment>
<gene>
    <name evidence="1" type="ORF">OUZ56_017301</name>
</gene>
<reference evidence="1 2" key="1">
    <citation type="journal article" date="2023" name="Nucleic Acids Res.">
        <title>The hologenome of Daphnia magna reveals possible DNA methylation and microbiome-mediated evolution of the host genome.</title>
        <authorList>
            <person name="Chaturvedi A."/>
            <person name="Li X."/>
            <person name="Dhandapani V."/>
            <person name="Marshall H."/>
            <person name="Kissane S."/>
            <person name="Cuenca-Cambronero M."/>
            <person name="Asole G."/>
            <person name="Calvet F."/>
            <person name="Ruiz-Romero M."/>
            <person name="Marangio P."/>
            <person name="Guigo R."/>
            <person name="Rago D."/>
            <person name="Mirbahai L."/>
            <person name="Eastwood N."/>
            <person name="Colbourne J.K."/>
            <person name="Zhou J."/>
            <person name="Mallon E."/>
            <person name="Orsini L."/>
        </authorList>
    </citation>
    <scope>NUCLEOTIDE SEQUENCE [LARGE SCALE GENOMIC DNA]</scope>
    <source>
        <strain evidence="1">LRV0_1</strain>
    </source>
</reference>
<dbReference type="EMBL" id="JAOYFB010000038">
    <property type="protein sequence ID" value="KAK4028123.1"/>
    <property type="molecule type" value="Genomic_DNA"/>
</dbReference>
<proteinExistence type="predicted"/>
<name>A0ABR0AT34_9CRUS</name>